<keyword evidence="5" id="KW-1185">Reference proteome</keyword>
<feature type="coiled-coil region" evidence="1">
    <location>
        <begin position="518"/>
        <end position="545"/>
    </location>
</feature>
<keyword evidence="3" id="KW-0472">Membrane</keyword>
<evidence type="ECO:0000256" key="3">
    <source>
        <dbReference type="SAM" id="Phobius"/>
    </source>
</evidence>
<gene>
    <name evidence="4" type="ORF">BCR32DRAFT_282411</name>
</gene>
<evidence type="ECO:0000256" key="2">
    <source>
        <dbReference type="SAM" id="MobiDB-lite"/>
    </source>
</evidence>
<name>A0A1Y1WXS6_9FUNG</name>
<evidence type="ECO:0000256" key="1">
    <source>
        <dbReference type="SAM" id="Coils"/>
    </source>
</evidence>
<reference evidence="4 5" key="2">
    <citation type="submission" date="2016-08" db="EMBL/GenBank/DDBJ databases">
        <title>Pervasive Adenine N6-methylation of Active Genes in Fungi.</title>
        <authorList>
            <consortium name="DOE Joint Genome Institute"/>
            <person name="Mondo S.J."/>
            <person name="Dannebaum R.O."/>
            <person name="Kuo R.C."/>
            <person name="Labutti K."/>
            <person name="Haridas S."/>
            <person name="Kuo A."/>
            <person name="Salamov A."/>
            <person name="Ahrendt S.R."/>
            <person name="Lipzen A."/>
            <person name="Sullivan W."/>
            <person name="Andreopoulos W.B."/>
            <person name="Clum A."/>
            <person name="Lindquist E."/>
            <person name="Daum C."/>
            <person name="Ramamoorthy G.K."/>
            <person name="Gryganskyi A."/>
            <person name="Culley D."/>
            <person name="Magnuson J.K."/>
            <person name="James T.Y."/>
            <person name="O'Malley M.A."/>
            <person name="Stajich J.E."/>
            <person name="Spatafora J.W."/>
            <person name="Visel A."/>
            <person name="Grigoriev I.V."/>
        </authorList>
    </citation>
    <scope>NUCLEOTIDE SEQUENCE [LARGE SCALE GENOMIC DNA]</scope>
    <source>
        <strain evidence="4 5">S4</strain>
    </source>
</reference>
<accession>A0A1Y1WXS6</accession>
<sequence>MNRNYRYNRDTGEFELIRNNSRIEYFSSSQPTLRRDNSPPPRYYPGSAPPPYSDISSRGRLPSYSPGSNPDRFFRFTRSVRTPITISSGSNRAHSLDSISVNSSQLSFESRGRRYMRRIFGINSQGSAITIPSNVSVNTNDIDRTYHDEDEYLENIRRRRVVEYNWRFGNIKKIKVDGKDVLFDLYRYKNRNSVTVNKYVLYFDKKRNSIGIKYNKQSNNRNRFLRGLEYDGREPVFEKRRYFVLDVLDPPVFNFNGWDVKIYNNTNNLVNGFDYSYIDANNRRDKYVVIPDIRIPRRFRIQRDVGKLCSKEDNSLIEENYYPLNRRIFQVLLEYKNSFIQWPNYYNLQNYFDTHSIIKKERISFIENYHKKLTEKAEKTINSRFEEPSVSLTTSDNQTPNFIYSEDFEDKTTEYFDNLLTEYETQSQKSDSVISVNYCELHFDRENIKEWDNLNFYKKIIKGLKQVLDLQDFRITNLQNNICKLKLNNLNEAYTFINSMNCGESEFFNNSKEKFDSLTDIIVQISEVLEEIENNENEIVHLTNKKYNISLNIDKYNNKIEHIIVQNNKKIKNLSNISPTSGPNGLKFRYVVALEQSFPMSIKSSGNAEIFNICQVIVIFLLIIFINILRVKLMNFNFKSTNIRDMMIICLHYQSNITVTVSTT</sequence>
<feature type="region of interest" description="Disordered" evidence="2">
    <location>
        <begin position="27"/>
        <end position="68"/>
    </location>
</feature>
<keyword evidence="3" id="KW-0812">Transmembrane</keyword>
<reference evidence="4 5" key="1">
    <citation type="submission" date="2016-08" db="EMBL/GenBank/DDBJ databases">
        <title>A Parts List for Fungal Cellulosomes Revealed by Comparative Genomics.</title>
        <authorList>
            <consortium name="DOE Joint Genome Institute"/>
            <person name="Haitjema C.H."/>
            <person name="Gilmore S.P."/>
            <person name="Henske J.K."/>
            <person name="Solomon K.V."/>
            <person name="De Groot R."/>
            <person name="Kuo A."/>
            <person name="Mondo S.J."/>
            <person name="Salamov A.A."/>
            <person name="Labutti K."/>
            <person name="Zhao Z."/>
            <person name="Chiniquy J."/>
            <person name="Barry K."/>
            <person name="Brewer H.M."/>
            <person name="Purvine S.O."/>
            <person name="Wright A.T."/>
            <person name="Boxma B."/>
            <person name="Van Alen T."/>
            <person name="Hackstein J.H."/>
            <person name="Baker S.E."/>
            <person name="Grigoriev I.V."/>
            <person name="O'Malley M.A."/>
        </authorList>
    </citation>
    <scope>NUCLEOTIDE SEQUENCE [LARGE SCALE GENOMIC DNA]</scope>
    <source>
        <strain evidence="4 5">S4</strain>
    </source>
</reference>
<comment type="caution">
    <text evidence="4">The sequence shown here is derived from an EMBL/GenBank/DDBJ whole genome shotgun (WGS) entry which is preliminary data.</text>
</comment>
<dbReference type="Proteomes" id="UP000193944">
    <property type="component" value="Unassembled WGS sequence"/>
</dbReference>
<evidence type="ECO:0000313" key="5">
    <source>
        <dbReference type="Proteomes" id="UP000193944"/>
    </source>
</evidence>
<keyword evidence="3" id="KW-1133">Transmembrane helix</keyword>
<evidence type="ECO:0000313" key="4">
    <source>
        <dbReference type="EMBL" id="ORX78313.1"/>
    </source>
</evidence>
<feature type="compositionally biased region" description="Pro residues" evidence="2">
    <location>
        <begin position="38"/>
        <end position="52"/>
    </location>
</feature>
<keyword evidence="1" id="KW-0175">Coiled coil</keyword>
<feature type="transmembrane region" description="Helical" evidence="3">
    <location>
        <begin position="610"/>
        <end position="629"/>
    </location>
</feature>
<dbReference type="EMBL" id="MCFG01000215">
    <property type="protein sequence ID" value="ORX78313.1"/>
    <property type="molecule type" value="Genomic_DNA"/>
</dbReference>
<proteinExistence type="predicted"/>
<organism evidence="4 5">
    <name type="scientific">Anaeromyces robustus</name>
    <dbReference type="NCBI Taxonomy" id="1754192"/>
    <lineage>
        <taxon>Eukaryota</taxon>
        <taxon>Fungi</taxon>
        <taxon>Fungi incertae sedis</taxon>
        <taxon>Chytridiomycota</taxon>
        <taxon>Chytridiomycota incertae sedis</taxon>
        <taxon>Neocallimastigomycetes</taxon>
        <taxon>Neocallimastigales</taxon>
        <taxon>Neocallimastigaceae</taxon>
        <taxon>Anaeromyces</taxon>
    </lineage>
</organism>
<protein>
    <submittedName>
        <fullName evidence="4">Uncharacterized protein</fullName>
    </submittedName>
</protein>
<dbReference type="AlphaFoldDB" id="A0A1Y1WXS6"/>